<evidence type="ECO:0000313" key="2">
    <source>
        <dbReference type="EMBL" id="GAA3957429.1"/>
    </source>
</evidence>
<organism evidence="2 3">
    <name type="scientific">Pedobacter ginsengiterrae</name>
    <dbReference type="NCBI Taxonomy" id="871696"/>
    <lineage>
        <taxon>Bacteria</taxon>
        <taxon>Pseudomonadati</taxon>
        <taxon>Bacteroidota</taxon>
        <taxon>Sphingobacteriia</taxon>
        <taxon>Sphingobacteriales</taxon>
        <taxon>Sphingobacteriaceae</taxon>
        <taxon>Pedobacter</taxon>
    </lineage>
</organism>
<dbReference type="EMBL" id="BAABAK010000003">
    <property type="protein sequence ID" value="GAA3957429.1"/>
    <property type="molecule type" value="Genomic_DNA"/>
</dbReference>
<sequence length="176" mass="19122">MRTITKSIALLFTAVTISVSAFAQEAKKPAAPPASPAATATGKVKDATITIAYSSPSVKGRKIWGGLEKYDAVWRAGANEATTFETDKNITVQGKALPAGKYSFFLIPKESGTWTAIFNKEPKQWGAYKYEEAKDALRVDVKVKALKATQETLVYRVNKGGFTMDWDKVSVPVAIK</sequence>
<dbReference type="InterPro" id="IPR021314">
    <property type="entry name" value="DUF2911"/>
</dbReference>
<keyword evidence="3" id="KW-1185">Reference proteome</keyword>
<dbReference type="Proteomes" id="UP001501081">
    <property type="component" value="Unassembled WGS sequence"/>
</dbReference>
<protein>
    <submittedName>
        <fullName evidence="2">DUF2911 domain-containing protein</fullName>
    </submittedName>
</protein>
<feature type="signal peptide" evidence="1">
    <location>
        <begin position="1"/>
        <end position="23"/>
    </location>
</feature>
<evidence type="ECO:0000256" key="1">
    <source>
        <dbReference type="SAM" id="SignalP"/>
    </source>
</evidence>
<dbReference type="RefSeq" id="WP_316763288.1">
    <property type="nucleotide sequence ID" value="NZ_BAABAK010000003.1"/>
</dbReference>
<gene>
    <name evidence="2" type="ORF">GCM10022246_09020</name>
</gene>
<evidence type="ECO:0000313" key="3">
    <source>
        <dbReference type="Proteomes" id="UP001501081"/>
    </source>
</evidence>
<accession>A0ABP7P0P8</accession>
<comment type="caution">
    <text evidence="2">The sequence shown here is derived from an EMBL/GenBank/DDBJ whole genome shotgun (WGS) entry which is preliminary data.</text>
</comment>
<feature type="chain" id="PRO_5045549057" evidence="1">
    <location>
        <begin position="24"/>
        <end position="176"/>
    </location>
</feature>
<dbReference type="Pfam" id="PF11138">
    <property type="entry name" value="DUF2911"/>
    <property type="match status" value="1"/>
</dbReference>
<proteinExistence type="predicted"/>
<reference evidence="3" key="1">
    <citation type="journal article" date="2019" name="Int. J. Syst. Evol. Microbiol.">
        <title>The Global Catalogue of Microorganisms (GCM) 10K type strain sequencing project: providing services to taxonomists for standard genome sequencing and annotation.</title>
        <authorList>
            <consortium name="The Broad Institute Genomics Platform"/>
            <consortium name="The Broad Institute Genome Sequencing Center for Infectious Disease"/>
            <person name="Wu L."/>
            <person name="Ma J."/>
        </authorList>
    </citation>
    <scope>NUCLEOTIDE SEQUENCE [LARGE SCALE GENOMIC DNA]</scope>
    <source>
        <strain evidence="3">JCM 17338</strain>
    </source>
</reference>
<name>A0ABP7P0P8_9SPHI</name>
<keyword evidence="1" id="KW-0732">Signal</keyword>